<keyword evidence="2" id="KW-0812">Transmembrane</keyword>
<sequence length="412" mass="43665">MRQLRLATVLSLFCLAFASNINITIDDQNGDPTNGQKIIYDPPEAWVGNAIGGCDGCLLPNSSTVSASAGTFTGSLFTSKRIHSPPTAAVNFTGVFVSVVCILSNSLDDPPGESDMIFSIDGILADTFQYTPTGLGDFEPRSVFNSQPLSPGEHTLVISNGVVDGPNSLVILDSIIYSTDGLDLQSQALSPTSTSTGSPVINSSSSSIVPPSSSGAPVQVVVTKIPSNAVIAIIVCGVFLAVLFLLLAFLYIRRRRTRNQHRPLSTTLISPFIRGLWSESEYNLKPPPDIVVPLPTSIHPVPPAPTPRPRRLNPPVPSSGLLSPFNANLPDGQVRRRPPPPIPTQKPPGLRAAFASSRTVEISDPVSLLPHSGQPGLQDIAGQQRVVHQPEVSQVDHSDQSSISTPPPSYSS</sequence>
<dbReference type="Proteomes" id="UP001219525">
    <property type="component" value="Unassembled WGS sequence"/>
</dbReference>
<evidence type="ECO:0000313" key="5">
    <source>
        <dbReference type="Proteomes" id="UP001219525"/>
    </source>
</evidence>
<proteinExistence type="predicted"/>
<dbReference type="EMBL" id="JARJCW010000054">
    <property type="protein sequence ID" value="KAJ7202560.1"/>
    <property type="molecule type" value="Genomic_DNA"/>
</dbReference>
<comment type="caution">
    <text evidence="4">The sequence shown here is derived from an EMBL/GenBank/DDBJ whole genome shotgun (WGS) entry which is preliminary data.</text>
</comment>
<keyword evidence="5" id="KW-1185">Reference proteome</keyword>
<feature type="chain" id="PRO_5041973877" evidence="3">
    <location>
        <begin position="19"/>
        <end position="412"/>
    </location>
</feature>
<evidence type="ECO:0000256" key="3">
    <source>
        <dbReference type="SAM" id="SignalP"/>
    </source>
</evidence>
<reference evidence="4" key="1">
    <citation type="submission" date="2023-03" db="EMBL/GenBank/DDBJ databases">
        <title>Massive genome expansion in bonnet fungi (Mycena s.s.) driven by repeated elements and novel gene families across ecological guilds.</title>
        <authorList>
            <consortium name="Lawrence Berkeley National Laboratory"/>
            <person name="Harder C.B."/>
            <person name="Miyauchi S."/>
            <person name="Viragh M."/>
            <person name="Kuo A."/>
            <person name="Thoen E."/>
            <person name="Andreopoulos B."/>
            <person name="Lu D."/>
            <person name="Skrede I."/>
            <person name="Drula E."/>
            <person name="Henrissat B."/>
            <person name="Morin E."/>
            <person name="Kohler A."/>
            <person name="Barry K."/>
            <person name="LaButti K."/>
            <person name="Morin E."/>
            <person name="Salamov A."/>
            <person name="Lipzen A."/>
            <person name="Mereny Z."/>
            <person name="Hegedus B."/>
            <person name="Baldrian P."/>
            <person name="Stursova M."/>
            <person name="Weitz H."/>
            <person name="Taylor A."/>
            <person name="Grigoriev I.V."/>
            <person name="Nagy L.G."/>
            <person name="Martin F."/>
            <person name="Kauserud H."/>
        </authorList>
    </citation>
    <scope>NUCLEOTIDE SEQUENCE</scope>
    <source>
        <strain evidence="4">9144</strain>
    </source>
</reference>
<gene>
    <name evidence="4" type="ORF">GGX14DRAFT_653669</name>
</gene>
<feature type="transmembrane region" description="Helical" evidence="2">
    <location>
        <begin position="229"/>
        <end position="252"/>
    </location>
</feature>
<feature type="compositionally biased region" description="Pro residues" evidence="1">
    <location>
        <begin position="301"/>
        <end position="317"/>
    </location>
</feature>
<dbReference type="AlphaFoldDB" id="A0AAD6Y5I8"/>
<feature type="region of interest" description="Disordered" evidence="1">
    <location>
        <begin position="365"/>
        <end position="412"/>
    </location>
</feature>
<keyword evidence="3" id="KW-0732">Signal</keyword>
<feature type="region of interest" description="Disordered" evidence="1">
    <location>
        <begin position="301"/>
        <end position="350"/>
    </location>
</feature>
<feature type="signal peptide" evidence="3">
    <location>
        <begin position="1"/>
        <end position="18"/>
    </location>
</feature>
<evidence type="ECO:0000256" key="2">
    <source>
        <dbReference type="SAM" id="Phobius"/>
    </source>
</evidence>
<keyword evidence="2" id="KW-0472">Membrane</keyword>
<protein>
    <submittedName>
        <fullName evidence="4">Uncharacterized protein</fullName>
    </submittedName>
</protein>
<evidence type="ECO:0000256" key="1">
    <source>
        <dbReference type="SAM" id="MobiDB-lite"/>
    </source>
</evidence>
<evidence type="ECO:0000313" key="4">
    <source>
        <dbReference type="EMBL" id="KAJ7202560.1"/>
    </source>
</evidence>
<name>A0AAD6Y5I8_9AGAR</name>
<keyword evidence="2" id="KW-1133">Transmembrane helix</keyword>
<organism evidence="4 5">
    <name type="scientific">Mycena pura</name>
    <dbReference type="NCBI Taxonomy" id="153505"/>
    <lineage>
        <taxon>Eukaryota</taxon>
        <taxon>Fungi</taxon>
        <taxon>Dikarya</taxon>
        <taxon>Basidiomycota</taxon>
        <taxon>Agaricomycotina</taxon>
        <taxon>Agaricomycetes</taxon>
        <taxon>Agaricomycetidae</taxon>
        <taxon>Agaricales</taxon>
        <taxon>Marasmiineae</taxon>
        <taxon>Mycenaceae</taxon>
        <taxon>Mycena</taxon>
    </lineage>
</organism>
<accession>A0AAD6Y5I8</accession>